<dbReference type="Pfam" id="PF15115">
    <property type="entry name" value="HDNR"/>
    <property type="match status" value="1"/>
</dbReference>
<feature type="domain" description="Domain of unknown function with conserved HDNR motif" evidence="1">
    <location>
        <begin position="7"/>
        <end position="137"/>
    </location>
</feature>
<evidence type="ECO:0000313" key="3">
    <source>
        <dbReference type="Proteomes" id="UP000678393"/>
    </source>
</evidence>
<feature type="non-terminal residue" evidence="2">
    <location>
        <position position="178"/>
    </location>
</feature>
<dbReference type="PANTHER" id="PTHR35539:SF1">
    <property type="entry name" value="CDNA SEQUENCE BC048562"/>
    <property type="match status" value="1"/>
</dbReference>
<dbReference type="InterPro" id="IPR029369">
    <property type="entry name" value="HDNR"/>
</dbReference>
<organism evidence="2 3">
    <name type="scientific">Candidula unifasciata</name>
    <dbReference type="NCBI Taxonomy" id="100452"/>
    <lineage>
        <taxon>Eukaryota</taxon>
        <taxon>Metazoa</taxon>
        <taxon>Spiralia</taxon>
        <taxon>Lophotrochozoa</taxon>
        <taxon>Mollusca</taxon>
        <taxon>Gastropoda</taxon>
        <taxon>Heterobranchia</taxon>
        <taxon>Euthyneura</taxon>
        <taxon>Panpulmonata</taxon>
        <taxon>Eupulmonata</taxon>
        <taxon>Stylommatophora</taxon>
        <taxon>Helicina</taxon>
        <taxon>Helicoidea</taxon>
        <taxon>Geomitridae</taxon>
        <taxon>Candidula</taxon>
    </lineage>
</organism>
<protein>
    <recommendedName>
        <fullName evidence="1">Domain of unknown function with conserved HDNR motif domain-containing protein</fullName>
    </recommendedName>
</protein>
<keyword evidence="3" id="KW-1185">Reference proteome</keyword>
<dbReference type="Proteomes" id="UP000678393">
    <property type="component" value="Unassembled WGS sequence"/>
</dbReference>
<dbReference type="PANTHER" id="PTHR35539">
    <property type="entry name" value="CDNA SEQUENCE BC048562"/>
    <property type="match status" value="1"/>
</dbReference>
<sequence length="178" mass="20531">MKITSHTVGSWFPTGYYGHHRMRNRPDFINEYRHLAKPQPPDAFLHRSSQPTSSHVFSYHDNRNLFPNDVSIFGQGQGRKKHPERSECFRSGTMWSSHVSHSNSGRPLTSSYKQDFRMEEPNIQMLVKRPLTSFDGPPATTMYRTVHGTDSPNCHFINAMSNESLMLSLQSRQHQAIK</sequence>
<evidence type="ECO:0000259" key="1">
    <source>
        <dbReference type="Pfam" id="PF15115"/>
    </source>
</evidence>
<accession>A0A8S3YZA8</accession>
<proteinExistence type="predicted"/>
<reference evidence="2" key="1">
    <citation type="submission" date="2021-04" db="EMBL/GenBank/DDBJ databases">
        <authorList>
            <consortium name="Molecular Ecology Group"/>
        </authorList>
    </citation>
    <scope>NUCLEOTIDE SEQUENCE</scope>
</reference>
<dbReference type="EMBL" id="CAJHNH020000939">
    <property type="protein sequence ID" value="CAG5120631.1"/>
    <property type="molecule type" value="Genomic_DNA"/>
</dbReference>
<comment type="caution">
    <text evidence="2">The sequence shown here is derived from an EMBL/GenBank/DDBJ whole genome shotgun (WGS) entry which is preliminary data.</text>
</comment>
<dbReference type="OrthoDB" id="10045229at2759"/>
<dbReference type="AlphaFoldDB" id="A0A8S3YZA8"/>
<evidence type="ECO:0000313" key="2">
    <source>
        <dbReference type="EMBL" id="CAG5120631.1"/>
    </source>
</evidence>
<name>A0A8S3YZA8_9EUPU</name>
<gene>
    <name evidence="2" type="ORF">CUNI_LOCUS6189</name>
</gene>